<evidence type="ECO:0000313" key="3">
    <source>
        <dbReference type="Proteomes" id="UP000551878"/>
    </source>
</evidence>
<evidence type="ECO:0000313" key="2">
    <source>
        <dbReference type="EMBL" id="MBB5174430.1"/>
    </source>
</evidence>
<keyword evidence="3" id="KW-1185">Reference proteome</keyword>
<feature type="domain" description="LysM" evidence="1">
    <location>
        <begin position="39"/>
        <end position="90"/>
    </location>
</feature>
<dbReference type="Pfam" id="PF01476">
    <property type="entry name" value="LysM"/>
    <property type="match status" value="1"/>
</dbReference>
<dbReference type="Gene3D" id="3.10.350.10">
    <property type="entry name" value="LysM domain"/>
    <property type="match status" value="1"/>
</dbReference>
<name>A0A840QSV5_9BACI</name>
<protein>
    <submittedName>
        <fullName evidence="2">LysM repeat protein</fullName>
    </submittedName>
</protein>
<proteinExistence type="predicted"/>
<dbReference type="SUPFAM" id="SSF54106">
    <property type="entry name" value="LysM domain"/>
    <property type="match status" value="1"/>
</dbReference>
<accession>A0A840QSV5</accession>
<organism evidence="2 3">
    <name type="scientific">Texcoconibacillus texcoconensis</name>
    <dbReference type="NCBI Taxonomy" id="1095777"/>
    <lineage>
        <taxon>Bacteria</taxon>
        <taxon>Bacillati</taxon>
        <taxon>Bacillota</taxon>
        <taxon>Bacilli</taxon>
        <taxon>Bacillales</taxon>
        <taxon>Bacillaceae</taxon>
        <taxon>Texcoconibacillus</taxon>
    </lineage>
</organism>
<dbReference type="CDD" id="cd00118">
    <property type="entry name" value="LysM"/>
    <property type="match status" value="1"/>
</dbReference>
<dbReference type="InterPro" id="IPR036779">
    <property type="entry name" value="LysM_dom_sf"/>
</dbReference>
<reference evidence="2 3" key="1">
    <citation type="submission" date="2020-08" db="EMBL/GenBank/DDBJ databases">
        <title>Genomic Encyclopedia of Type Strains, Phase IV (KMG-IV): sequencing the most valuable type-strain genomes for metagenomic binning, comparative biology and taxonomic classification.</title>
        <authorList>
            <person name="Goeker M."/>
        </authorList>
    </citation>
    <scope>NUCLEOTIDE SEQUENCE [LARGE SCALE GENOMIC DNA]</scope>
    <source>
        <strain evidence="2 3">DSM 24696</strain>
    </source>
</reference>
<dbReference type="EMBL" id="JACHHB010000013">
    <property type="protein sequence ID" value="MBB5174430.1"/>
    <property type="molecule type" value="Genomic_DNA"/>
</dbReference>
<dbReference type="AlphaFoldDB" id="A0A840QSV5"/>
<dbReference type="SMART" id="SM00257">
    <property type="entry name" value="LysM"/>
    <property type="match status" value="1"/>
</dbReference>
<sequence length="94" mass="10874">MNSKLKRLIIHFGFILVIASLWIPVLSDNVSSAENVEYETVIVEEGDRLWTIAREIEEQVEMNKQEIVQWINVKNELTSDKIYVGQTIKIPTKS</sequence>
<dbReference type="InterPro" id="IPR018392">
    <property type="entry name" value="LysM"/>
</dbReference>
<dbReference type="RefSeq" id="WP_184664857.1">
    <property type="nucleotide sequence ID" value="NZ_JACHHB010000013.1"/>
</dbReference>
<comment type="caution">
    <text evidence="2">The sequence shown here is derived from an EMBL/GenBank/DDBJ whole genome shotgun (WGS) entry which is preliminary data.</text>
</comment>
<dbReference type="PROSITE" id="PS51782">
    <property type="entry name" value="LYSM"/>
    <property type="match status" value="1"/>
</dbReference>
<evidence type="ECO:0000259" key="1">
    <source>
        <dbReference type="PROSITE" id="PS51782"/>
    </source>
</evidence>
<dbReference type="Proteomes" id="UP000551878">
    <property type="component" value="Unassembled WGS sequence"/>
</dbReference>
<gene>
    <name evidence="2" type="ORF">HNQ41_002645</name>
</gene>